<evidence type="ECO:0000313" key="2">
    <source>
        <dbReference type="Proteomes" id="UP000070092"/>
    </source>
</evidence>
<dbReference type="RefSeq" id="WP_017143391.1">
    <property type="nucleotide sequence ID" value="NZ_AP031420.1"/>
</dbReference>
<gene>
    <name evidence="1" type="ORF">HMPREF3196_01561</name>
</gene>
<accession>A0A133KLZ7</accession>
<proteinExistence type="predicted"/>
<dbReference type="EMBL" id="LRPO01000043">
    <property type="protein sequence ID" value="KWZ80564.1"/>
    <property type="molecule type" value="Genomic_DNA"/>
</dbReference>
<reference evidence="1 2" key="1">
    <citation type="submission" date="2016-01" db="EMBL/GenBank/DDBJ databases">
        <authorList>
            <person name="Oliw E.H."/>
        </authorList>
    </citation>
    <scope>NUCLEOTIDE SEQUENCE [LARGE SCALE GENOMIC DNA]</scope>
    <source>
        <strain evidence="1 2">MJR8628B</strain>
    </source>
</reference>
<dbReference type="AlphaFoldDB" id="A0A133KLZ7"/>
<name>A0A133KLZ7_BIFBI</name>
<comment type="caution">
    <text evidence="1">The sequence shown here is derived from an EMBL/GenBank/DDBJ whole genome shotgun (WGS) entry which is preliminary data.</text>
</comment>
<dbReference type="PATRIC" id="fig|1681.44.peg.1435"/>
<protein>
    <submittedName>
        <fullName evidence="1">Uncharacterized protein</fullName>
    </submittedName>
</protein>
<dbReference type="Proteomes" id="UP000070092">
    <property type="component" value="Unassembled WGS sequence"/>
</dbReference>
<sequence length="47" mass="4617">MNDRLGLCSLVMALGAFAAGLSGHSIPAGVLALCAGTLGYLAGRRNG</sequence>
<evidence type="ECO:0000313" key="1">
    <source>
        <dbReference type="EMBL" id="KWZ80564.1"/>
    </source>
</evidence>
<organism evidence="1 2">
    <name type="scientific">Bifidobacterium bifidum</name>
    <dbReference type="NCBI Taxonomy" id="1681"/>
    <lineage>
        <taxon>Bacteria</taxon>
        <taxon>Bacillati</taxon>
        <taxon>Actinomycetota</taxon>
        <taxon>Actinomycetes</taxon>
        <taxon>Bifidobacteriales</taxon>
        <taxon>Bifidobacteriaceae</taxon>
        <taxon>Bifidobacterium</taxon>
    </lineage>
</organism>